<evidence type="ECO:0000313" key="26">
    <source>
        <dbReference type="Proteomes" id="UP000011668"/>
    </source>
</evidence>
<accession>L8WII1</accession>
<evidence type="ECO:0000256" key="18">
    <source>
        <dbReference type="ARBA" id="ARBA00023242"/>
    </source>
</evidence>
<dbReference type="OrthoDB" id="428734at2759"/>
<evidence type="ECO:0000256" key="1">
    <source>
        <dbReference type="ARBA" id="ARBA00001663"/>
    </source>
</evidence>
<dbReference type="Proteomes" id="UP000011668">
    <property type="component" value="Unassembled WGS sequence"/>
</dbReference>
<evidence type="ECO:0000256" key="6">
    <source>
        <dbReference type="ARBA" id="ARBA00012161"/>
    </source>
</evidence>
<evidence type="ECO:0000256" key="22">
    <source>
        <dbReference type="ARBA" id="ARBA00033317"/>
    </source>
</evidence>
<dbReference type="InterPro" id="IPR036691">
    <property type="entry name" value="Endo/exonu/phosph_ase_sf"/>
</dbReference>
<dbReference type="GO" id="GO:0046872">
    <property type="term" value="F:metal ion binding"/>
    <property type="evidence" value="ECO:0007669"/>
    <property type="project" value="UniProtKB-KW"/>
</dbReference>
<gene>
    <name evidence="25" type="ORF">AG1IA_09347</name>
</gene>
<dbReference type="Pfam" id="PF13855">
    <property type="entry name" value="LRR_8"/>
    <property type="match status" value="1"/>
</dbReference>
<keyword evidence="11" id="KW-0677">Repeat</keyword>
<dbReference type="FunFam" id="3.60.10.10:FF:000037">
    <property type="entry name" value="Glucose-repressible alcohol dehydrogenase transcriptional effector"/>
    <property type="match status" value="1"/>
</dbReference>
<evidence type="ECO:0000256" key="12">
    <source>
        <dbReference type="ARBA" id="ARBA00022801"/>
    </source>
</evidence>
<evidence type="ECO:0000256" key="21">
    <source>
        <dbReference type="ARBA" id="ARBA00031469"/>
    </source>
</evidence>
<feature type="compositionally biased region" description="Polar residues" evidence="23">
    <location>
        <begin position="229"/>
        <end position="241"/>
    </location>
</feature>
<evidence type="ECO:0000256" key="11">
    <source>
        <dbReference type="ARBA" id="ARBA00022737"/>
    </source>
</evidence>
<keyword evidence="17" id="KW-0804">Transcription</keyword>
<dbReference type="Gene3D" id="3.80.10.10">
    <property type="entry name" value="Ribonuclease Inhibitor"/>
    <property type="match status" value="1"/>
</dbReference>
<keyword evidence="10" id="KW-0479">Metal-binding</keyword>
<evidence type="ECO:0000256" key="16">
    <source>
        <dbReference type="ARBA" id="ARBA00023015"/>
    </source>
</evidence>
<dbReference type="GO" id="GO:0004535">
    <property type="term" value="F:poly(A)-specific ribonuclease activity"/>
    <property type="evidence" value="ECO:0007669"/>
    <property type="project" value="UniProtKB-EC"/>
</dbReference>
<sequence length="829" mass="91809">MVVSLDWPRLGIVYAESIMYYSGTTASPSRSHSLSNDPAPPWSRGPHPVLAPGSAQHAQAVPQGPQSPGYLVQYANGHHAQHPLPHQHPHQPPHQHQIQHHQHPHQHPHSQHQHQNSLSGYHSPGSVHAQSTGRSTTPGAPNGPPVIIPPHWQQQLHRAELCRQASAPHHRARAAALASRTSAKSAIPITAPVNVAAPKPVQADATNGTHQRAGSVSERTDTSEDRASSAANGHPSANTAPVVNPPRPSAERKPASTWTTLDMGGMRLKNISQSLFTLDYLTTLYINHNQLTSIPPEISRLRHLILLDISSNQLVSLPPELGMLSSLRELHAFDNRLENIPPEFGTLHQLEMLGLEGNPLQPSLRIILQKDGTPALISYLRDSCPVPAPPPERQWRVLLPDDPEPGTETFSVISYNILCEKYATSTMYGYTPSWALNWSYRKELILAEIQNYGADFICLQEVDVAQYEDYFFKKLGEAGYSGVFSPKSRVRTMSETERRRVDGCAIFFLSEKYTLIEHHLIEFAQAAHTRPALRSTEDWFNRVQNKDHIAVAATLVSRATGTRLIIANAHLFWDPEFRDVKLVQSAILMDSLKVIADDFADMEVAGGQKNRYSKGTQIPLIVCGDFNSAPEDSGVSEFLSKGHVSGSHPDFMGHQYGPYTSEGPRHPFELRSAYAGIGELPMTNYVPSFQGAIDYIWYGTENVDVAAVLGEVDKNYLSKVVGFPNAHFPSDHVLISAEFRILPTKEAKPSKSTRKRGHVVGADAALRIHIELVTKSQSHYRVNWSTRLTRHKHYRHLSKLPTSAISPLPAVHLTAHAAQLRLLIFRPNS</sequence>
<dbReference type="CDD" id="cd09097">
    <property type="entry name" value="Deadenylase_CCR4"/>
    <property type="match status" value="1"/>
</dbReference>
<evidence type="ECO:0000256" key="23">
    <source>
        <dbReference type="SAM" id="MobiDB-lite"/>
    </source>
</evidence>
<dbReference type="InterPro" id="IPR005135">
    <property type="entry name" value="Endo/exonuclease/phosphatase"/>
</dbReference>
<dbReference type="InterPro" id="IPR032675">
    <property type="entry name" value="LRR_dom_sf"/>
</dbReference>
<keyword evidence="18" id="KW-0539">Nucleus</keyword>
<dbReference type="GO" id="GO:0003723">
    <property type="term" value="F:RNA binding"/>
    <property type="evidence" value="ECO:0007669"/>
    <property type="project" value="UniProtKB-KW"/>
</dbReference>
<dbReference type="PANTHER" id="PTHR12121">
    <property type="entry name" value="CARBON CATABOLITE REPRESSOR PROTEIN 4"/>
    <property type="match status" value="1"/>
</dbReference>
<dbReference type="InterPro" id="IPR003591">
    <property type="entry name" value="Leu-rich_rpt_typical-subtyp"/>
</dbReference>
<comment type="caution">
    <text evidence="25">The sequence shown here is derived from an EMBL/GenBank/DDBJ whole genome shotgun (WGS) entry which is preliminary data.</text>
</comment>
<evidence type="ECO:0000256" key="14">
    <source>
        <dbReference type="ARBA" id="ARBA00022842"/>
    </source>
</evidence>
<comment type="catalytic activity">
    <reaction evidence="1">
        <text>Exonucleolytic cleavage of poly(A) to 5'-AMP.</text>
        <dbReference type="EC" id="3.1.13.4"/>
    </reaction>
</comment>
<keyword evidence="13" id="KW-0269">Exonuclease</keyword>
<evidence type="ECO:0000256" key="19">
    <source>
        <dbReference type="ARBA" id="ARBA00023475"/>
    </source>
</evidence>
<keyword evidence="26" id="KW-1185">Reference proteome</keyword>
<feature type="compositionally biased region" description="Basic residues" evidence="23">
    <location>
        <begin position="79"/>
        <end position="112"/>
    </location>
</feature>
<feature type="compositionally biased region" description="Polar residues" evidence="23">
    <location>
        <begin position="204"/>
        <end position="214"/>
    </location>
</feature>
<evidence type="ECO:0000256" key="9">
    <source>
        <dbReference type="ARBA" id="ARBA00022722"/>
    </source>
</evidence>
<dbReference type="SUPFAM" id="SSF52058">
    <property type="entry name" value="L domain-like"/>
    <property type="match status" value="1"/>
</dbReference>
<evidence type="ECO:0000256" key="20">
    <source>
        <dbReference type="ARBA" id="ARBA00030493"/>
    </source>
</evidence>
<evidence type="ECO:0000256" key="8">
    <source>
        <dbReference type="ARBA" id="ARBA00022614"/>
    </source>
</evidence>
<protein>
    <recommendedName>
        <fullName evidence="19">CCR4-Not complex 3'-5'-exoribonuclease subunit Ccr4</fullName>
        <ecNumber evidence="6">3.1.13.4</ecNumber>
    </recommendedName>
    <alternativeName>
        <fullName evidence="20">Carbon catabolite repressor protein 4</fullName>
    </alternativeName>
    <alternativeName>
        <fullName evidence="21">Cytoplasmic deadenylase</fullName>
    </alternativeName>
    <alternativeName>
        <fullName evidence="22">Glucose-repressible alcohol dehydrogenase transcriptional effector</fullName>
    </alternativeName>
</protein>
<evidence type="ECO:0000256" key="4">
    <source>
        <dbReference type="ARBA" id="ARBA00004496"/>
    </source>
</evidence>
<keyword evidence="16" id="KW-0805">Transcription regulation</keyword>
<dbReference type="EMBL" id="AFRT01003202">
    <property type="protein sequence ID" value="ELU36613.1"/>
    <property type="molecule type" value="Genomic_DNA"/>
</dbReference>
<dbReference type="InterPro" id="IPR050410">
    <property type="entry name" value="CCR4/nocturin_mRNA_transcr"/>
</dbReference>
<dbReference type="AlphaFoldDB" id="L8WII1"/>
<keyword evidence="9" id="KW-0540">Nuclease</keyword>
<dbReference type="GO" id="GO:0005737">
    <property type="term" value="C:cytoplasm"/>
    <property type="evidence" value="ECO:0007669"/>
    <property type="project" value="UniProtKB-SubCell"/>
</dbReference>
<name>L8WII1_THACA</name>
<dbReference type="SUPFAM" id="SSF56219">
    <property type="entry name" value="DNase I-like"/>
    <property type="match status" value="1"/>
</dbReference>
<dbReference type="InterPro" id="IPR001611">
    <property type="entry name" value="Leu-rich_rpt"/>
</dbReference>
<keyword evidence="12" id="KW-0378">Hydrolase</keyword>
<evidence type="ECO:0000256" key="13">
    <source>
        <dbReference type="ARBA" id="ARBA00022839"/>
    </source>
</evidence>
<dbReference type="PROSITE" id="PS51450">
    <property type="entry name" value="LRR"/>
    <property type="match status" value="1"/>
</dbReference>
<evidence type="ECO:0000256" key="3">
    <source>
        <dbReference type="ARBA" id="ARBA00004123"/>
    </source>
</evidence>
<dbReference type="HOGENOM" id="CLU_016428_4_0_1"/>
<evidence type="ECO:0000313" key="25">
    <source>
        <dbReference type="EMBL" id="ELU36613.1"/>
    </source>
</evidence>
<dbReference type="Pfam" id="PF03372">
    <property type="entry name" value="Exo_endo_phos"/>
    <property type="match status" value="1"/>
</dbReference>
<evidence type="ECO:0000256" key="15">
    <source>
        <dbReference type="ARBA" id="ARBA00022884"/>
    </source>
</evidence>
<evidence type="ECO:0000256" key="7">
    <source>
        <dbReference type="ARBA" id="ARBA00022490"/>
    </source>
</evidence>
<organism evidence="25 26">
    <name type="scientific">Thanatephorus cucumeris (strain AG1-IA)</name>
    <name type="common">Rice sheath blight fungus</name>
    <name type="synonym">Rhizoctonia solani</name>
    <dbReference type="NCBI Taxonomy" id="983506"/>
    <lineage>
        <taxon>Eukaryota</taxon>
        <taxon>Fungi</taxon>
        <taxon>Dikarya</taxon>
        <taxon>Basidiomycota</taxon>
        <taxon>Agaricomycotina</taxon>
        <taxon>Agaricomycetes</taxon>
        <taxon>Cantharellales</taxon>
        <taxon>Ceratobasidiaceae</taxon>
        <taxon>Rhizoctonia</taxon>
        <taxon>Rhizoctonia solani AG-1</taxon>
    </lineage>
</organism>
<dbReference type="EC" id="3.1.13.4" evidence="6"/>
<keyword evidence="15" id="KW-0694">RNA-binding</keyword>
<keyword evidence="8" id="KW-0433">Leucine-rich repeat</keyword>
<dbReference type="PANTHER" id="PTHR12121:SF100">
    <property type="entry name" value="POLY(A)-SPECIFIC RIBONUCLEASE"/>
    <property type="match status" value="1"/>
</dbReference>
<evidence type="ECO:0000256" key="10">
    <source>
        <dbReference type="ARBA" id="ARBA00022723"/>
    </source>
</evidence>
<dbReference type="SMART" id="SM00369">
    <property type="entry name" value="LRR_TYP"/>
    <property type="match status" value="3"/>
</dbReference>
<feature type="region of interest" description="Disordered" evidence="23">
    <location>
        <begin position="24"/>
        <end position="149"/>
    </location>
</feature>
<comment type="cofactor">
    <cofactor evidence="2">
        <name>Mg(2+)</name>
        <dbReference type="ChEBI" id="CHEBI:18420"/>
    </cofactor>
</comment>
<evidence type="ECO:0000259" key="24">
    <source>
        <dbReference type="Pfam" id="PF03372"/>
    </source>
</evidence>
<dbReference type="Gene3D" id="3.60.10.10">
    <property type="entry name" value="Endonuclease/exonuclease/phosphatase"/>
    <property type="match status" value="1"/>
</dbReference>
<dbReference type="OMA" id="LWHAIDF"/>
<feature type="compositionally biased region" description="Basic and acidic residues" evidence="23">
    <location>
        <begin position="218"/>
        <end position="227"/>
    </location>
</feature>
<feature type="region of interest" description="Disordered" evidence="23">
    <location>
        <begin position="198"/>
        <end position="258"/>
    </location>
</feature>
<keyword evidence="7" id="KW-0963">Cytoplasm</keyword>
<comment type="subcellular location">
    <subcellularLocation>
        <location evidence="4">Cytoplasm</location>
    </subcellularLocation>
    <subcellularLocation>
        <location evidence="3">Nucleus</location>
    </subcellularLocation>
</comment>
<feature type="compositionally biased region" description="Polar residues" evidence="23">
    <location>
        <begin position="128"/>
        <end position="139"/>
    </location>
</feature>
<evidence type="ECO:0000256" key="5">
    <source>
        <dbReference type="ARBA" id="ARBA00010774"/>
    </source>
</evidence>
<reference evidence="25 26" key="1">
    <citation type="journal article" date="2013" name="Nat. Commun.">
        <title>The evolution and pathogenic mechanisms of the rice sheath blight pathogen.</title>
        <authorList>
            <person name="Zheng A."/>
            <person name="Lin R."/>
            <person name="Xu L."/>
            <person name="Qin P."/>
            <person name="Tang C."/>
            <person name="Ai P."/>
            <person name="Zhang D."/>
            <person name="Liu Y."/>
            <person name="Sun Z."/>
            <person name="Feng H."/>
            <person name="Wang Y."/>
            <person name="Chen Y."/>
            <person name="Liang X."/>
            <person name="Fu R."/>
            <person name="Li Q."/>
            <person name="Zhang J."/>
            <person name="Yu X."/>
            <person name="Xie Z."/>
            <person name="Ding L."/>
            <person name="Guan P."/>
            <person name="Tang J."/>
            <person name="Liang Y."/>
            <person name="Wang S."/>
            <person name="Deng Q."/>
            <person name="Li S."/>
            <person name="Zhu J."/>
            <person name="Wang L."/>
            <person name="Liu H."/>
            <person name="Li P."/>
        </authorList>
    </citation>
    <scope>NUCLEOTIDE SEQUENCE [LARGE SCALE GENOMIC DNA]</scope>
    <source>
        <strain evidence="26">AG-1 IA</strain>
    </source>
</reference>
<evidence type="ECO:0000256" key="17">
    <source>
        <dbReference type="ARBA" id="ARBA00023163"/>
    </source>
</evidence>
<feature type="domain" description="Endonuclease/exonuclease/phosphatase" evidence="24">
    <location>
        <begin position="413"/>
        <end position="732"/>
    </location>
</feature>
<comment type="similarity">
    <text evidence="5">Belongs to the CCR4/nocturin family.</text>
</comment>
<dbReference type="STRING" id="983506.L8WII1"/>
<proteinExistence type="inferred from homology"/>
<dbReference type="GO" id="GO:0005634">
    <property type="term" value="C:nucleus"/>
    <property type="evidence" value="ECO:0007669"/>
    <property type="project" value="UniProtKB-SubCell"/>
</dbReference>
<feature type="compositionally biased region" description="Polar residues" evidence="23">
    <location>
        <begin position="24"/>
        <end position="36"/>
    </location>
</feature>
<keyword evidence="14" id="KW-0460">Magnesium</keyword>
<evidence type="ECO:0000256" key="2">
    <source>
        <dbReference type="ARBA" id="ARBA00001946"/>
    </source>
</evidence>